<dbReference type="RefSeq" id="WP_055151367.1">
    <property type="nucleotide sequence ID" value="NZ_JXSZ01000015.1"/>
</dbReference>
<evidence type="ECO:0000313" key="2">
    <source>
        <dbReference type="EMBL" id="KPM46681.1"/>
    </source>
</evidence>
<feature type="transmembrane region" description="Helical" evidence="1">
    <location>
        <begin position="58"/>
        <end position="76"/>
    </location>
</feature>
<evidence type="ECO:0000256" key="1">
    <source>
        <dbReference type="SAM" id="Phobius"/>
    </source>
</evidence>
<proteinExistence type="predicted"/>
<dbReference type="EMBL" id="LGTQ01000015">
    <property type="protein sequence ID" value="KPM46681.1"/>
    <property type="molecule type" value="Genomic_DNA"/>
</dbReference>
<reference evidence="2 3" key="1">
    <citation type="submission" date="2015-07" db="EMBL/GenBank/DDBJ databases">
        <title>The draft genome sequence of Leadbetterella sp. JN14-9.</title>
        <authorList>
            <person name="Liu Y."/>
            <person name="Du J."/>
            <person name="Shao Z."/>
        </authorList>
    </citation>
    <scope>NUCLEOTIDE SEQUENCE [LARGE SCALE GENOMIC DNA]</scope>
    <source>
        <strain evidence="2 3">JN14-9</strain>
    </source>
</reference>
<evidence type="ECO:0000313" key="3">
    <source>
        <dbReference type="Proteomes" id="UP000050454"/>
    </source>
</evidence>
<feature type="transmembrane region" description="Helical" evidence="1">
    <location>
        <begin position="88"/>
        <end position="106"/>
    </location>
</feature>
<protein>
    <submittedName>
        <fullName evidence="2">Uncharacterized protein</fullName>
    </submittedName>
</protein>
<keyword evidence="1" id="KW-1133">Transmembrane helix</keyword>
<organism evidence="2 3">
    <name type="scientific">Jiulongibacter sediminis</name>
    <dbReference type="NCBI Taxonomy" id="1605367"/>
    <lineage>
        <taxon>Bacteria</taxon>
        <taxon>Pseudomonadati</taxon>
        <taxon>Bacteroidota</taxon>
        <taxon>Cytophagia</taxon>
        <taxon>Cytophagales</taxon>
        <taxon>Leadbetterellaceae</taxon>
        <taxon>Jiulongibacter</taxon>
    </lineage>
</organism>
<sequence>MSDTLKIRLAAFTLMVVGGALILLYLSGHKPAFLQIPVFALASTYNENRFVQMVQTNAIDEIGFLLLTAGLALLVFNTFREEAREKRLAAFEFALKYSLILAVIAYVLVFGYAIFGVLMALFPVFVVLYLIKFELLKKARN</sequence>
<comment type="caution">
    <text evidence="2">The sequence shown here is derived from an EMBL/GenBank/DDBJ whole genome shotgun (WGS) entry which is preliminary data.</text>
</comment>
<feature type="transmembrane region" description="Helical" evidence="1">
    <location>
        <begin position="112"/>
        <end position="131"/>
    </location>
</feature>
<dbReference type="Proteomes" id="UP000050454">
    <property type="component" value="Unassembled WGS sequence"/>
</dbReference>
<name>A0A0P7C026_9BACT</name>
<keyword evidence="1" id="KW-0472">Membrane</keyword>
<gene>
    <name evidence="2" type="ORF">AFM12_18015</name>
</gene>
<accession>A0A0P7C026</accession>
<dbReference type="STRING" id="1605367.AFM12_18015"/>
<dbReference type="AlphaFoldDB" id="A0A0P7C026"/>
<dbReference type="OrthoDB" id="10006770at2"/>
<keyword evidence="1" id="KW-0812">Transmembrane</keyword>
<keyword evidence="3" id="KW-1185">Reference proteome</keyword>